<dbReference type="Proteomes" id="UP000625711">
    <property type="component" value="Unassembled WGS sequence"/>
</dbReference>
<protein>
    <submittedName>
        <fullName evidence="2">Uncharacterized protein</fullName>
    </submittedName>
</protein>
<sequence length="107" mass="11700">MFSSSALDDFTSDLLLMCRSASPLTIPFILNELLNTLRIFRDNERAKVGGQRDCDREKKRSDGGGGGGRAGEMTDYGPCRFDYVCVKKTPTLFFVVVVIGPDVSLSG</sequence>
<evidence type="ECO:0000313" key="2">
    <source>
        <dbReference type="EMBL" id="KAF7280089.1"/>
    </source>
</evidence>
<name>A0A834IG50_RHYFE</name>
<dbReference type="AlphaFoldDB" id="A0A834IG50"/>
<accession>A0A834IG50</accession>
<comment type="caution">
    <text evidence="2">The sequence shown here is derived from an EMBL/GenBank/DDBJ whole genome shotgun (WGS) entry which is preliminary data.</text>
</comment>
<dbReference type="EMBL" id="JAACXV010000322">
    <property type="protein sequence ID" value="KAF7280089.1"/>
    <property type="molecule type" value="Genomic_DNA"/>
</dbReference>
<proteinExistence type="predicted"/>
<reference evidence="2" key="1">
    <citation type="submission" date="2020-08" db="EMBL/GenBank/DDBJ databases">
        <title>Genome sequencing and assembly of the red palm weevil Rhynchophorus ferrugineus.</title>
        <authorList>
            <person name="Dias G.B."/>
            <person name="Bergman C.M."/>
            <person name="Manee M."/>
        </authorList>
    </citation>
    <scope>NUCLEOTIDE SEQUENCE</scope>
    <source>
        <strain evidence="2">AA-2017</strain>
        <tissue evidence="2">Whole larva</tissue>
    </source>
</reference>
<keyword evidence="3" id="KW-1185">Reference proteome</keyword>
<gene>
    <name evidence="2" type="ORF">GWI33_006420</name>
</gene>
<feature type="compositionally biased region" description="Basic and acidic residues" evidence="1">
    <location>
        <begin position="47"/>
        <end position="62"/>
    </location>
</feature>
<feature type="region of interest" description="Disordered" evidence="1">
    <location>
        <begin position="47"/>
        <end position="73"/>
    </location>
</feature>
<evidence type="ECO:0000313" key="3">
    <source>
        <dbReference type="Proteomes" id="UP000625711"/>
    </source>
</evidence>
<evidence type="ECO:0000256" key="1">
    <source>
        <dbReference type="SAM" id="MobiDB-lite"/>
    </source>
</evidence>
<organism evidence="2 3">
    <name type="scientific">Rhynchophorus ferrugineus</name>
    <name type="common">Red palm weevil</name>
    <name type="synonym">Curculio ferrugineus</name>
    <dbReference type="NCBI Taxonomy" id="354439"/>
    <lineage>
        <taxon>Eukaryota</taxon>
        <taxon>Metazoa</taxon>
        <taxon>Ecdysozoa</taxon>
        <taxon>Arthropoda</taxon>
        <taxon>Hexapoda</taxon>
        <taxon>Insecta</taxon>
        <taxon>Pterygota</taxon>
        <taxon>Neoptera</taxon>
        <taxon>Endopterygota</taxon>
        <taxon>Coleoptera</taxon>
        <taxon>Polyphaga</taxon>
        <taxon>Cucujiformia</taxon>
        <taxon>Curculionidae</taxon>
        <taxon>Dryophthorinae</taxon>
        <taxon>Rhynchophorus</taxon>
    </lineage>
</organism>